<dbReference type="GO" id="GO:0051536">
    <property type="term" value="F:iron-sulfur cluster binding"/>
    <property type="evidence" value="ECO:0007669"/>
    <property type="project" value="UniProtKB-KW"/>
</dbReference>
<proteinExistence type="predicted"/>
<evidence type="ECO:0000256" key="1">
    <source>
        <dbReference type="ARBA" id="ARBA00022691"/>
    </source>
</evidence>
<keyword evidence="1" id="KW-0949">S-adenosyl-L-methionine</keyword>
<feature type="domain" description="Radical SAM core" evidence="5">
    <location>
        <begin position="139"/>
        <end position="382"/>
    </location>
</feature>
<keyword evidence="4" id="KW-0411">Iron-sulfur</keyword>
<evidence type="ECO:0000313" key="7">
    <source>
        <dbReference type="Proteomes" id="UP000276437"/>
    </source>
</evidence>
<dbReference type="InterPro" id="IPR013785">
    <property type="entry name" value="Aldolase_TIM"/>
</dbReference>
<dbReference type="AlphaFoldDB" id="A0A348AEX3"/>
<accession>A0A348AEX3</accession>
<dbReference type="KEGG" id="mana:MAMMFC1_00254"/>
<evidence type="ECO:0000256" key="4">
    <source>
        <dbReference type="ARBA" id="ARBA00023014"/>
    </source>
</evidence>
<dbReference type="RefSeq" id="WP_197723884.1">
    <property type="nucleotide sequence ID" value="NZ_AP018449.1"/>
</dbReference>
<sequence>MSITTVKKNEMDNYNGDISQEAIKKALYQELELKIELFVEGISFKADDVKQFEIGTKYQEQIHILFDMDKAHHSGFLLPAIFYLPHGLRVNFRWDPQSKYRLVAENGRPVIYKQQERIAEIEFYKRPELLDYKTSDGEPFGHIAAFIPEGGVGVCYSNECALKETDEDCLYCNINSTAGAYSQENIFIKTPRQVAEVVAAAYKQGRGNHVNVTGGFIPERRELDYYADVAEEIKELTGLDDFNGTAVIGAPVDYRGVEKYKEAGYRTIALNIEIWEENIFKAICPGKEKRCGGRTNWVKALEYAAEVFGKGKVRSNIVAGIEPKQSILEGVEYLASKGVICFAGAWCPNPGSKLEGHRTPETAWHFDLTKKAAAIHRKYGFTIDQLYDCSANSTAIHDAYRIETEQFEGLQLSQYKFPQL</sequence>
<evidence type="ECO:0000313" key="6">
    <source>
        <dbReference type="EMBL" id="BBB89621.1"/>
    </source>
</evidence>
<dbReference type="InterPro" id="IPR007197">
    <property type="entry name" value="rSAM"/>
</dbReference>
<evidence type="ECO:0000256" key="2">
    <source>
        <dbReference type="ARBA" id="ARBA00022723"/>
    </source>
</evidence>
<dbReference type="InterPro" id="IPR058240">
    <property type="entry name" value="rSAM_sf"/>
</dbReference>
<organism evidence="6 7">
    <name type="scientific">Methylomusa anaerophila</name>
    <dbReference type="NCBI Taxonomy" id="1930071"/>
    <lineage>
        <taxon>Bacteria</taxon>
        <taxon>Bacillati</taxon>
        <taxon>Bacillota</taxon>
        <taxon>Negativicutes</taxon>
        <taxon>Selenomonadales</taxon>
        <taxon>Sporomusaceae</taxon>
        <taxon>Methylomusa</taxon>
    </lineage>
</organism>
<dbReference type="Pfam" id="PF04055">
    <property type="entry name" value="Radical_SAM"/>
    <property type="match status" value="1"/>
</dbReference>
<keyword evidence="3" id="KW-0408">Iron</keyword>
<keyword evidence="2" id="KW-0479">Metal-binding</keyword>
<protein>
    <submittedName>
        <fullName evidence="6">Biotin synthase</fullName>
    </submittedName>
</protein>
<evidence type="ECO:0000256" key="3">
    <source>
        <dbReference type="ARBA" id="ARBA00023004"/>
    </source>
</evidence>
<dbReference type="SUPFAM" id="SSF102114">
    <property type="entry name" value="Radical SAM enzymes"/>
    <property type="match status" value="1"/>
</dbReference>
<evidence type="ECO:0000259" key="5">
    <source>
        <dbReference type="PROSITE" id="PS51918"/>
    </source>
</evidence>
<dbReference type="Gene3D" id="3.20.20.70">
    <property type="entry name" value="Aldolase class I"/>
    <property type="match status" value="1"/>
</dbReference>
<dbReference type="NCBIfam" id="NF045502">
    <property type="entry name" value="variant_rSAM"/>
    <property type="match status" value="1"/>
</dbReference>
<reference evidence="6 7" key="1">
    <citation type="journal article" date="2018" name="Int. J. Syst. Evol. Microbiol.">
        <title>Methylomusa anaerophila gen. nov., sp. nov., an anaerobic methanol-utilizing bacterium isolated from a microbial fuel cell.</title>
        <authorList>
            <person name="Amano N."/>
            <person name="Yamamuro A."/>
            <person name="Miyahara M."/>
            <person name="Kouzuma A."/>
            <person name="Abe T."/>
            <person name="Watanabe K."/>
        </authorList>
    </citation>
    <scope>NUCLEOTIDE SEQUENCE [LARGE SCALE GENOMIC DNA]</scope>
    <source>
        <strain evidence="6 7">MMFC1</strain>
    </source>
</reference>
<keyword evidence="7" id="KW-1185">Reference proteome</keyword>
<name>A0A348AEX3_9FIRM</name>
<dbReference type="GO" id="GO:0003824">
    <property type="term" value="F:catalytic activity"/>
    <property type="evidence" value="ECO:0007669"/>
    <property type="project" value="InterPro"/>
</dbReference>
<dbReference type="EMBL" id="AP018449">
    <property type="protein sequence ID" value="BBB89621.1"/>
    <property type="molecule type" value="Genomic_DNA"/>
</dbReference>
<dbReference type="SFLD" id="SFLDS00029">
    <property type="entry name" value="Radical_SAM"/>
    <property type="match status" value="1"/>
</dbReference>
<dbReference type="PROSITE" id="PS51918">
    <property type="entry name" value="RADICAL_SAM"/>
    <property type="match status" value="1"/>
</dbReference>
<dbReference type="GO" id="GO:0046872">
    <property type="term" value="F:metal ion binding"/>
    <property type="evidence" value="ECO:0007669"/>
    <property type="project" value="UniProtKB-KW"/>
</dbReference>
<gene>
    <name evidence="6" type="ORF">MAMMFC1_00254</name>
</gene>
<dbReference type="Proteomes" id="UP000276437">
    <property type="component" value="Chromosome"/>
</dbReference>